<evidence type="ECO:0000313" key="3">
    <source>
        <dbReference type="Proteomes" id="UP000598360"/>
    </source>
</evidence>
<dbReference type="RefSeq" id="WP_193926338.1">
    <property type="nucleotide sequence ID" value="NZ_JADEYC010000001.1"/>
</dbReference>
<dbReference type="EMBL" id="JADEYC010000001">
    <property type="protein sequence ID" value="MBE9372880.1"/>
    <property type="molecule type" value="Genomic_DNA"/>
</dbReference>
<reference evidence="2" key="1">
    <citation type="submission" date="2020-10" db="EMBL/GenBank/DDBJ databases">
        <title>Diversity and distribution of actinomycetes associated with coral in the coast of Hainan.</title>
        <authorList>
            <person name="Li F."/>
        </authorList>
    </citation>
    <scope>NUCLEOTIDE SEQUENCE</scope>
    <source>
        <strain evidence="2">HNM0983</strain>
    </source>
</reference>
<feature type="transmembrane region" description="Helical" evidence="1">
    <location>
        <begin position="92"/>
        <end position="113"/>
    </location>
</feature>
<organism evidence="2 3">
    <name type="scientific">Saccharopolyspora montiporae</name>
    <dbReference type="NCBI Taxonomy" id="2781240"/>
    <lineage>
        <taxon>Bacteria</taxon>
        <taxon>Bacillati</taxon>
        <taxon>Actinomycetota</taxon>
        <taxon>Actinomycetes</taxon>
        <taxon>Pseudonocardiales</taxon>
        <taxon>Pseudonocardiaceae</taxon>
        <taxon>Saccharopolyspora</taxon>
    </lineage>
</organism>
<evidence type="ECO:0000256" key="1">
    <source>
        <dbReference type="SAM" id="Phobius"/>
    </source>
</evidence>
<feature type="transmembrane region" description="Helical" evidence="1">
    <location>
        <begin position="16"/>
        <end position="33"/>
    </location>
</feature>
<dbReference type="Pfam" id="PF10067">
    <property type="entry name" value="DUF2306"/>
    <property type="match status" value="1"/>
</dbReference>
<evidence type="ECO:0000313" key="2">
    <source>
        <dbReference type="EMBL" id="MBE9372880.1"/>
    </source>
</evidence>
<accession>A0A929B6T0</accession>
<comment type="caution">
    <text evidence="2">The sequence shown here is derived from an EMBL/GenBank/DDBJ whole genome shotgun (WGS) entry which is preliminary data.</text>
</comment>
<keyword evidence="1" id="KW-0472">Membrane</keyword>
<sequence>MPQPTRPGPALWRRPWVVPLGFVAVAFLVFSLPPYLGLDPVQSRVPPPPGNGWYYPVLVAHVGFASIAMLCCVLQVWPWFRQRYPAAHRHIGRCYVLAGVLPAGLSGLAIAVVSPFGPVAAVSNVLLAVLWLTCTGNGFRAARARRYREHRRWMIRSFALTMSIITNRIWGVVWGIALAPQLATTFGGNEVLFGYTVAGLTTWTGWVLPLLLAEWWLEREQRGRPVRPERPVEVGSRTGNAG</sequence>
<feature type="transmembrane region" description="Helical" evidence="1">
    <location>
        <begin position="159"/>
        <end position="180"/>
    </location>
</feature>
<feature type="transmembrane region" description="Helical" evidence="1">
    <location>
        <begin position="119"/>
        <end position="139"/>
    </location>
</feature>
<keyword evidence="3" id="KW-1185">Reference proteome</keyword>
<name>A0A929B6T0_9PSEU</name>
<keyword evidence="1" id="KW-0812">Transmembrane</keyword>
<dbReference type="AlphaFoldDB" id="A0A929B6T0"/>
<keyword evidence="1" id="KW-1133">Transmembrane helix</keyword>
<dbReference type="Proteomes" id="UP000598360">
    <property type="component" value="Unassembled WGS sequence"/>
</dbReference>
<proteinExistence type="predicted"/>
<feature type="transmembrane region" description="Helical" evidence="1">
    <location>
        <begin position="192"/>
        <end position="217"/>
    </location>
</feature>
<feature type="transmembrane region" description="Helical" evidence="1">
    <location>
        <begin position="53"/>
        <end position="80"/>
    </location>
</feature>
<gene>
    <name evidence="2" type="ORF">IQ251_00305</name>
</gene>
<protein>
    <submittedName>
        <fullName evidence="2">DUF2306 domain-containing protein</fullName>
    </submittedName>
</protein>
<dbReference type="InterPro" id="IPR018750">
    <property type="entry name" value="DUF2306_membrane"/>
</dbReference>